<dbReference type="InterPro" id="IPR003362">
    <property type="entry name" value="Bact_transf"/>
</dbReference>
<dbReference type="AlphaFoldDB" id="A0A8J4H8T9"/>
<evidence type="ECO:0000256" key="2">
    <source>
        <dbReference type="SAM" id="Phobius"/>
    </source>
</evidence>
<keyword evidence="2" id="KW-0472">Membrane</keyword>
<dbReference type="PANTHER" id="PTHR30576">
    <property type="entry name" value="COLANIC BIOSYNTHESIS UDP-GLUCOSE LIPID CARRIER TRANSFERASE"/>
    <property type="match status" value="1"/>
</dbReference>
<feature type="domain" description="Bacterial sugar transferase" evidence="3">
    <location>
        <begin position="9"/>
        <end position="190"/>
    </location>
</feature>
<dbReference type="GO" id="GO:0016780">
    <property type="term" value="F:phosphotransferase activity, for other substituted phosphate groups"/>
    <property type="evidence" value="ECO:0007669"/>
    <property type="project" value="TreeGrafter"/>
</dbReference>
<dbReference type="Pfam" id="PF02397">
    <property type="entry name" value="Bac_transf"/>
    <property type="match status" value="1"/>
</dbReference>
<evidence type="ECO:0000313" key="5">
    <source>
        <dbReference type="Proteomes" id="UP000677918"/>
    </source>
</evidence>
<reference evidence="4" key="1">
    <citation type="submission" date="2021-04" db="EMBL/GenBank/DDBJ databases">
        <title>Draft genome sequence of Xylanibacillus composti strain K13.</title>
        <authorList>
            <person name="Uke A."/>
            <person name="Chhe C."/>
            <person name="Baramee S."/>
            <person name="Kosugi A."/>
        </authorList>
    </citation>
    <scope>NUCLEOTIDE SEQUENCE</scope>
    <source>
        <strain evidence="4">K13</strain>
    </source>
</reference>
<feature type="transmembrane region" description="Helical" evidence="2">
    <location>
        <begin position="12"/>
        <end position="35"/>
    </location>
</feature>
<dbReference type="RefSeq" id="WP_244865287.1">
    <property type="nucleotide sequence ID" value="NZ_BOVK01000075.1"/>
</dbReference>
<keyword evidence="5" id="KW-1185">Reference proteome</keyword>
<comment type="similarity">
    <text evidence="1">Belongs to the bacterial sugar transferase family.</text>
</comment>
<proteinExistence type="inferred from homology"/>
<dbReference type="PANTHER" id="PTHR30576:SF0">
    <property type="entry name" value="UNDECAPRENYL-PHOSPHATE N-ACETYLGALACTOSAMINYL 1-PHOSPHATE TRANSFERASE-RELATED"/>
    <property type="match status" value="1"/>
</dbReference>
<sequence length="211" mass="24313">MEIGRLFIKRIIDVFGSFLALLFLSPILFLIAILIKLDSKGSIFYKQLRLGKEGQVFEIIKFRTMIVGAENIGDGLKVRGNQDSRITRIGRVLRDTSLDELPQLINVLKGDMSLVGPRPPVPHHPYNYEDYSEEQKVRFSMKPGITGLSQITVRNSVSWDERILIDLQYVKSFTIKMDIKIMIGTIFKLLKRENIYLSENQYTNCRRADND</sequence>
<comment type="caution">
    <text evidence="4">The sequence shown here is derived from an EMBL/GenBank/DDBJ whole genome shotgun (WGS) entry which is preliminary data.</text>
</comment>
<protein>
    <submittedName>
        <fullName evidence="4">Multidrug MFS transporter</fullName>
    </submittedName>
</protein>
<keyword evidence="2" id="KW-1133">Transmembrane helix</keyword>
<accession>A0A8J4H8T9</accession>
<evidence type="ECO:0000259" key="3">
    <source>
        <dbReference type="Pfam" id="PF02397"/>
    </source>
</evidence>
<keyword evidence="2" id="KW-0812">Transmembrane</keyword>
<organism evidence="4 5">
    <name type="scientific">Xylanibacillus composti</name>
    <dbReference type="NCBI Taxonomy" id="1572762"/>
    <lineage>
        <taxon>Bacteria</taxon>
        <taxon>Bacillati</taxon>
        <taxon>Bacillota</taxon>
        <taxon>Bacilli</taxon>
        <taxon>Bacillales</taxon>
        <taxon>Paenibacillaceae</taxon>
        <taxon>Xylanibacillus</taxon>
    </lineage>
</organism>
<dbReference type="Proteomes" id="UP000677918">
    <property type="component" value="Unassembled WGS sequence"/>
</dbReference>
<evidence type="ECO:0000256" key="1">
    <source>
        <dbReference type="ARBA" id="ARBA00006464"/>
    </source>
</evidence>
<dbReference type="EMBL" id="BOVK01000075">
    <property type="protein sequence ID" value="GIQ71259.1"/>
    <property type="molecule type" value="Genomic_DNA"/>
</dbReference>
<evidence type="ECO:0000313" key="4">
    <source>
        <dbReference type="EMBL" id="GIQ71259.1"/>
    </source>
</evidence>
<name>A0A8J4H8T9_9BACL</name>
<gene>
    <name evidence="4" type="ORF">XYCOK13_40830</name>
</gene>